<dbReference type="Gene3D" id="3.30.56.50">
    <property type="entry name" value="Putative DNA-binding domain, N-terminal subdomain of bacterial translation initiation factor IF2"/>
    <property type="match status" value="1"/>
</dbReference>
<feature type="region of interest" description="Disordered" evidence="10">
    <location>
        <begin position="96"/>
        <end position="265"/>
    </location>
</feature>
<dbReference type="GO" id="GO:0005525">
    <property type="term" value="F:GTP binding"/>
    <property type="evidence" value="ECO:0007669"/>
    <property type="project" value="UniProtKB-KW"/>
</dbReference>
<feature type="compositionally biased region" description="Basic residues" evidence="10">
    <location>
        <begin position="213"/>
        <end position="224"/>
    </location>
</feature>
<accession>A0A2G1UME4</accession>
<dbReference type="InterPro" id="IPR000178">
    <property type="entry name" value="TF_IF2_bacterial-like"/>
</dbReference>
<dbReference type="FunFam" id="2.40.30.10:FF:000008">
    <property type="entry name" value="Translation initiation factor IF-2"/>
    <property type="match status" value="1"/>
</dbReference>
<comment type="caution">
    <text evidence="12">The sequence shown here is derived from an EMBL/GenBank/DDBJ whole genome shotgun (WGS) entry which is preliminary data.</text>
</comment>
<reference evidence="12 13" key="1">
    <citation type="submission" date="2017-09" db="EMBL/GenBank/DDBJ databases">
        <title>The draft genome sequences of Marinobacter sp. PWS21.</title>
        <authorList>
            <person name="Cao J."/>
        </authorList>
    </citation>
    <scope>NUCLEOTIDE SEQUENCE [LARGE SCALE GENOMIC DNA]</scope>
    <source>
        <strain evidence="12 13">PWS21</strain>
    </source>
</reference>
<dbReference type="InterPro" id="IPR027417">
    <property type="entry name" value="P-loop_NTPase"/>
</dbReference>
<evidence type="ECO:0000259" key="11">
    <source>
        <dbReference type="PROSITE" id="PS51722"/>
    </source>
</evidence>
<dbReference type="SUPFAM" id="SSF46955">
    <property type="entry name" value="Putative DNA-binding domain"/>
    <property type="match status" value="1"/>
</dbReference>
<comment type="subcellular location">
    <subcellularLocation>
        <location evidence="8">Cytoplasm</location>
    </subcellularLocation>
</comment>
<keyword evidence="6 8" id="KW-0648">Protein biosynthesis</keyword>
<dbReference type="SUPFAM" id="SSF52540">
    <property type="entry name" value="P-loop containing nucleoside triphosphate hydrolases"/>
    <property type="match status" value="1"/>
</dbReference>
<dbReference type="Gene3D" id="3.40.50.10050">
    <property type="entry name" value="Translation initiation factor IF- 2, domain 3"/>
    <property type="match status" value="1"/>
</dbReference>
<keyword evidence="4 8" id="KW-0396">Initiation factor</keyword>
<evidence type="ECO:0000313" key="13">
    <source>
        <dbReference type="Proteomes" id="UP000231409"/>
    </source>
</evidence>
<dbReference type="Pfam" id="PF08364">
    <property type="entry name" value="IF2_assoc"/>
    <property type="match status" value="1"/>
</dbReference>
<dbReference type="EMBL" id="NTFH01000005">
    <property type="protein sequence ID" value="PHQ15661.1"/>
    <property type="molecule type" value="Genomic_DNA"/>
</dbReference>
<dbReference type="FunFam" id="3.40.50.300:FF:000019">
    <property type="entry name" value="Translation initiation factor IF-2"/>
    <property type="match status" value="1"/>
</dbReference>
<dbReference type="InterPro" id="IPR009061">
    <property type="entry name" value="DNA-bd_dom_put_sf"/>
</dbReference>
<dbReference type="InterPro" id="IPR006847">
    <property type="entry name" value="IF2_N"/>
</dbReference>
<name>A0A2G1UME4_9GAMM</name>
<dbReference type="FunFam" id="3.40.50.10050:FF:000001">
    <property type="entry name" value="Translation initiation factor IF-2"/>
    <property type="match status" value="1"/>
</dbReference>
<dbReference type="InterPro" id="IPR009000">
    <property type="entry name" value="Transl_B-barrel_sf"/>
</dbReference>
<dbReference type="CDD" id="cd03692">
    <property type="entry name" value="mtIF2_IVc"/>
    <property type="match status" value="1"/>
</dbReference>
<dbReference type="InterPro" id="IPR044145">
    <property type="entry name" value="IF2_II"/>
</dbReference>
<feature type="compositionally biased region" description="Low complexity" evidence="10">
    <location>
        <begin position="103"/>
        <end position="168"/>
    </location>
</feature>
<dbReference type="InterPro" id="IPR000795">
    <property type="entry name" value="T_Tr_GTP-bd_dom"/>
</dbReference>
<dbReference type="PANTHER" id="PTHR43381:SF5">
    <property type="entry name" value="TR-TYPE G DOMAIN-CONTAINING PROTEIN"/>
    <property type="match status" value="1"/>
</dbReference>
<dbReference type="PROSITE" id="PS01176">
    <property type="entry name" value="IF2"/>
    <property type="match status" value="1"/>
</dbReference>
<evidence type="ECO:0000313" key="12">
    <source>
        <dbReference type="EMBL" id="PHQ15661.1"/>
    </source>
</evidence>
<dbReference type="Pfam" id="PF11987">
    <property type="entry name" value="IF-2"/>
    <property type="match status" value="1"/>
</dbReference>
<dbReference type="InterPro" id="IPR053905">
    <property type="entry name" value="EF-G-like_DII"/>
</dbReference>
<keyword evidence="5 8" id="KW-0547">Nucleotide-binding</keyword>
<evidence type="ECO:0000256" key="6">
    <source>
        <dbReference type="ARBA" id="ARBA00022917"/>
    </source>
</evidence>
<dbReference type="GO" id="GO:0003924">
    <property type="term" value="F:GTPase activity"/>
    <property type="evidence" value="ECO:0007669"/>
    <property type="project" value="UniProtKB-UniRule"/>
</dbReference>
<evidence type="ECO:0000256" key="10">
    <source>
        <dbReference type="SAM" id="MobiDB-lite"/>
    </source>
</evidence>
<keyword evidence="3 8" id="KW-0963">Cytoplasm</keyword>
<dbReference type="Gene3D" id="2.40.30.10">
    <property type="entry name" value="Translation factors"/>
    <property type="match status" value="2"/>
</dbReference>
<sequence length="855" mass="92670">MAEVTVKQLAADVGAPVDRLLRQIVEAGLKARSENDSVTSDEKQQLLAFLKKSHGEQDAEPRKITLKRKTTTTLKTGGAAGRAKTVNVEVRKRRTYIKRAEVQPEPEVEAPQAEEPVVDAVPQEPVTEAPAVTAEAAADVQAEAVAAEETAAQGEAAAEPAVTAGQAGDAVLAPEDMPIPPAEDGEGKDRKPKKKKEKEKIRERVEETEEGKPKKKSAGHRGPRSRPVEEPLIISEDEDDSTLRKPLRAKKKPKEKRHGFERPTKPMVREVEIPETITVGDLAQRMAVKAGDVIKTLMGMGVMATINQALDQETAVLVTEELGHTPKAVSEDAFEEEVLSEFHFEGGDKVRRAPVVSVMGHVDHGKTSLLDYIRRTKVAAGESGGITQHIGAYHVETDHGMVSFLDTPGHAAFTAMRARGAQCTDIVILVVAADDGVMPQTKEAVQHARSAGVPIVVAINKMDKEEADPDRIKNELAALEVIPEDWGGDVQFVPVSAHTGQGIDDLLEAVLLQAEILELVAVKDAPAKGVVVESSLERGRGSVATVLVQNGTLRQGDMVVAGSFFGKVRAMTDEAGKQVKEAGPSIPVEILGLNGTPDAGDEFFAVADERKAKELAEFRQTREREQRLQRQQAAKLENLFENMGKDEVKTLNVVMKTDVRGSLEAITKALQDLGNDEVQVKIISSGVGGIAETDVSLAMATGAVIFGFNVRADNAAKRLVEQEGLDLRYYSIIYNLIDDVKAALTGMLAPEFREDIVGIADVRDVFRSPKFGQVAGCMVTEGTVYRNKPIRVLRDNVVIFEGELESLRRFKDDVAEVRNGMECGIGVKGYDVKVGDQIEVFDRVKVERKLESTGA</sequence>
<dbReference type="InterPro" id="IPR005225">
    <property type="entry name" value="Small_GTP-bd"/>
</dbReference>
<evidence type="ECO:0000256" key="3">
    <source>
        <dbReference type="ARBA" id="ARBA00022490"/>
    </source>
</evidence>
<dbReference type="CDD" id="cd03702">
    <property type="entry name" value="IF2_mtIF2_II"/>
    <property type="match status" value="1"/>
</dbReference>
<dbReference type="PANTHER" id="PTHR43381">
    <property type="entry name" value="TRANSLATION INITIATION FACTOR IF-2-RELATED"/>
    <property type="match status" value="1"/>
</dbReference>
<evidence type="ECO:0000256" key="1">
    <source>
        <dbReference type="ARBA" id="ARBA00007733"/>
    </source>
</evidence>
<dbReference type="InterPro" id="IPR023115">
    <property type="entry name" value="TIF_IF2_dom3"/>
</dbReference>
<proteinExistence type="inferred from homology"/>
<dbReference type="GO" id="GO:0005829">
    <property type="term" value="C:cytosol"/>
    <property type="evidence" value="ECO:0007669"/>
    <property type="project" value="TreeGrafter"/>
</dbReference>
<dbReference type="InterPro" id="IPR015760">
    <property type="entry name" value="TIF_IF2"/>
</dbReference>
<evidence type="ECO:0000256" key="7">
    <source>
        <dbReference type="ARBA" id="ARBA00023134"/>
    </source>
</evidence>
<evidence type="ECO:0000256" key="9">
    <source>
        <dbReference type="RuleBase" id="RU000644"/>
    </source>
</evidence>
<dbReference type="SUPFAM" id="SSF52156">
    <property type="entry name" value="Initiation factor IF2/eIF5b, domain 3"/>
    <property type="match status" value="1"/>
</dbReference>
<dbReference type="InterPro" id="IPR036925">
    <property type="entry name" value="TIF_IF2_dom3_sf"/>
</dbReference>
<feature type="compositionally biased region" description="Basic residues" evidence="10">
    <location>
        <begin position="245"/>
        <end position="257"/>
    </location>
</feature>
<dbReference type="SUPFAM" id="SSF50447">
    <property type="entry name" value="Translation proteins"/>
    <property type="match status" value="2"/>
</dbReference>
<gene>
    <name evidence="8" type="primary">infB</name>
    <name evidence="12" type="ORF">CLH61_05770</name>
</gene>
<dbReference type="GO" id="GO:0003743">
    <property type="term" value="F:translation initiation factor activity"/>
    <property type="evidence" value="ECO:0007669"/>
    <property type="project" value="UniProtKB-UniRule"/>
</dbReference>
<dbReference type="FunFam" id="2.40.30.10:FF:000007">
    <property type="entry name" value="Translation initiation factor IF-2"/>
    <property type="match status" value="1"/>
</dbReference>
<protein>
    <recommendedName>
        <fullName evidence="2 8">Translation initiation factor IF-2</fullName>
    </recommendedName>
</protein>
<comment type="function">
    <text evidence="8 9">One of the essential components for the initiation of protein synthesis. Protects formylmethionyl-tRNA from spontaneous hydrolysis and promotes its binding to the 30S ribosomal subunits. Also involved in the hydrolysis of GTP during the formation of the 70S ribosomal complex.</text>
</comment>
<evidence type="ECO:0000256" key="5">
    <source>
        <dbReference type="ARBA" id="ARBA00022741"/>
    </source>
</evidence>
<dbReference type="Gene3D" id="3.40.50.300">
    <property type="entry name" value="P-loop containing nucleotide triphosphate hydrolases"/>
    <property type="match status" value="1"/>
</dbReference>
<dbReference type="NCBIfam" id="TIGR00231">
    <property type="entry name" value="small_GTP"/>
    <property type="match status" value="1"/>
</dbReference>
<dbReference type="PROSITE" id="PS51722">
    <property type="entry name" value="G_TR_2"/>
    <property type="match status" value="1"/>
</dbReference>
<evidence type="ECO:0000256" key="4">
    <source>
        <dbReference type="ARBA" id="ARBA00022540"/>
    </source>
</evidence>
<feature type="binding site" evidence="8">
    <location>
        <begin position="460"/>
        <end position="463"/>
    </location>
    <ligand>
        <name>GTP</name>
        <dbReference type="ChEBI" id="CHEBI:37565"/>
    </ligand>
</feature>
<dbReference type="Proteomes" id="UP000231409">
    <property type="component" value="Unassembled WGS sequence"/>
</dbReference>
<dbReference type="Pfam" id="PF04760">
    <property type="entry name" value="IF2_N"/>
    <property type="match status" value="1"/>
</dbReference>
<dbReference type="RefSeq" id="WP_099613767.1">
    <property type="nucleotide sequence ID" value="NZ_KZ319369.1"/>
</dbReference>
<feature type="binding site" evidence="8">
    <location>
        <begin position="406"/>
        <end position="410"/>
    </location>
    <ligand>
        <name>GTP</name>
        <dbReference type="ChEBI" id="CHEBI:37565"/>
    </ligand>
</feature>
<dbReference type="CDD" id="cd01887">
    <property type="entry name" value="IF2_eIF5B"/>
    <property type="match status" value="1"/>
</dbReference>
<dbReference type="AlphaFoldDB" id="A0A2G1UME4"/>
<dbReference type="Pfam" id="PF00009">
    <property type="entry name" value="GTP_EFTU"/>
    <property type="match status" value="1"/>
</dbReference>
<dbReference type="InterPro" id="IPR013575">
    <property type="entry name" value="IF2_assoc_dom_bac"/>
</dbReference>
<dbReference type="HAMAP" id="MF_00100_B">
    <property type="entry name" value="IF_2_B"/>
    <property type="match status" value="1"/>
</dbReference>
<keyword evidence="7 8" id="KW-0342">GTP-binding</keyword>
<dbReference type="Pfam" id="PF22042">
    <property type="entry name" value="EF-G_D2"/>
    <property type="match status" value="1"/>
</dbReference>
<evidence type="ECO:0000256" key="8">
    <source>
        <dbReference type="HAMAP-Rule" id="MF_00100"/>
    </source>
</evidence>
<organism evidence="12 13">
    <name type="scientific">Marinobacter profundi</name>
    <dbReference type="NCBI Taxonomy" id="2666256"/>
    <lineage>
        <taxon>Bacteria</taxon>
        <taxon>Pseudomonadati</taxon>
        <taxon>Pseudomonadota</taxon>
        <taxon>Gammaproteobacteria</taxon>
        <taxon>Pseudomonadales</taxon>
        <taxon>Marinobacteraceae</taxon>
        <taxon>Marinobacter</taxon>
    </lineage>
</organism>
<dbReference type="NCBIfam" id="TIGR00487">
    <property type="entry name" value="IF-2"/>
    <property type="match status" value="1"/>
</dbReference>
<evidence type="ECO:0000256" key="2">
    <source>
        <dbReference type="ARBA" id="ARBA00020675"/>
    </source>
</evidence>
<keyword evidence="13" id="KW-1185">Reference proteome</keyword>
<feature type="domain" description="Tr-type G" evidence="11">
    <location>
        <begin position="351"/>
        <end position="518"/>
    </location>
</feature>
<feature type="region of interest" description="G-domain" evidence="8">
    <location>
        <begin position="354"/>
        <end position="502"/>
    </location>
</feature>
<comment type="similarity">
    <text evidence="1 8 9">Belongs to the TRAFAC class translation factor GTPase superfamily. Classic translation factor GTPase family. IF-2 subfamily.</text>
</comment>
<feature type="binding site" evidence="8">
    <location>
        <begin position="360"/>
        <end position="367"/>
    </location>
    <ligand>
        <name>GTP</name>
        <dbReference type="ChEBI" id="CHEBI:37565"/>
    </ligand>
</feature>